<evidence type="ECO:0000313" key="2">
    <source>
        <dbReference type="Proteomes" id="UP000075714"/>
    </source>
</evidence>
<accession>A0A150GFR9</accession>
<dbReference type="OrthoDB" id="540828at2759"/>
<proteinExistence type="predicted"/>
<dbReference type="AlphaFoldDB" id="A0A150GFR9"/>
<sequence length="94" mass="10065">MAAHTEPAGGGAAQPDLLVLLDEGDYPGGEVQRFRVLRKQVEAMLEGYDNEFLGFLEDGADGVGLWSVGRDTSLIANITNATAKELGLEEPGWF</sequence>
<reference evidence="2" key="1">
    <citation type="journal article" date="2016" name="Nat. Commun.">
        <title>The Gonium pectorale genome demonstrates co-option of cell cycle regulation during the evolution of multicellularity.</title>
        <authorList>
            <person name="Hanschen E.R."/>
            <person name="Marriage T.N."/>
            <person name="Ferris P.J."/>
            <person name="Hamaji T."/>
            <person name="Toyoda A."/>
            <person name="Fujiyama A."/>
            <person name="Neme R."/>
            <person name="Noguchi H."/>
            <person name="Minakuchi Y."/>
            <person name="Suzuki M."/>
            <person name="Kawai-Toyooka H."/>
            <person name="Smith D.R."/>
            <person name="Sparks H."/>
            <person name="Anderson J."/>
            <person name="Bakaric R."/>
            <person name="Luria V."/>
            <person name="Karger A."/>
            <person name="Kirschner M.W."/>
            <person name="Durand P.M."/>
            <person name="Michod R.E."/>
            <person name="Nozaki H."/>
            <person name="Olson B.J."/>
        </authorList>
    </citation>
    <scope>NUCLEOTIDE SEQUENCE [LARGE SCALE GENOMIC DNA]</scope>
    <source>
        <strain evidence="2">NIES-2863</strain>
    </source>
</reference>
<organism evidence="1 2">
    <name type="scientific">Gonium pectorale</name>
    <name type="common">Green alga</name>
    <dbReference type="NCBI Taxonomy" id="33097"/>
    <lineage>
        <taxon>Eukaryota</taxon>
        <taxon>Viridiplantae</taxon>
        <taxon>Chlorophyta</taxon>
        <taxon>core chlorophytes</taxon>
        <taxon>Chlorophyceae</taxon>
        <taxon>CS clade</taxon>
        <taxon>Chlamydomonadales</taxon>
        <taxon>Volvocaceae</taxon>
        <taxon>Gonium</taxon>
    </lineage>
</organism>
<comment type="caution">
    <text evidence="1">The sequence shown here is derived from an EMBL/GenBank/DDBJ whole genome shotgun (WGS) entry which is preliminary data.</text>
</comment>
<evidence type="ECO:0000313" key="1">
    <source>
        <dbReference type="EMBL" id="KXZ48664.1"/>
    </source>
</evidence>
<dbReference type="EMBL" id="LSYV01000027">
    <property type="protein sequence ID" value="KXZ48664.1"/>
    <property type="molecule type" value="Genomic_DNA"/>
</dbReference>
<dbReference type="Proteomes" id="UP000075714">
    <property type="component" value="Unassembled WGS sequence"/>
</dbReference>
<protein>
    <submittedName>
        <fullName evidence="1">Uncharacterized protein</fullName>
    </submittedName>
</protein>
<gene>
    <name evidence="1" type="ORF">GPECTOR_26g567</name>
</gene>
<name>A0A150GFR9_GONPE</name>
<keyword evidence="2" id="KW-1185">Reference proteome</keyword>